<dbReference type="Proteomes" id="UP001595988">
    <property type="component" value="Unassembled WGS sequence"/>
</dbReference>
<protein>
    <submittedName>
        <fullName evidence="1">Uncharacterized protein</fullName>
    </submittedName>
</protein>
<proteinExistence type="predicted"/>
<organism evidence="1 2">
    <name type="scientific">Oceanobacillus aidingensis</name>
    <dbReference type="NCBI Taxonomy" id="645964"/>
    <lineage>
        <taxon>Bacteria</taxon>
        <taxon>Bacillati</taxon>
        <taxon>Bacillota</taxon>
        <taxon>Bacilli</taxon>
        <taxon>Bacillales</taxon>
        <taxon>Bacillaceae</taxon>
        <taxon>Oceanobacillus</taxon>
    </lineage>
</organism>
<sequence>MLKMFVFGENDDVITWVAAETQGQAIDLYENIIGDEIAHWFNDLNEYAREMDPDEMMTYYHDGKTPEKDTIQNLINKYCDTPDIFATSEF</sequence>
<evidence type="ECO:0000313" key="1">
    <source>
        <dbReference type="EMBL" id="MFC4661715.1"/>
    </source>
</evidence>
<keyword evidence="2" id="KW-1185">Reference proteome</keyword>
<accession>A0ABV9JV93</accession>
<reference evidence="2" key="1">
    <citation type="journal article" date="2019" name="Int. J. Syst. Evol. Microbiol.">
        <title>The Global Catalogue of Microorganisms (GCM) 10K type strain sequencing project: providing services to taxonomists for standard genome sequencing and annotation.</title>
        <authorList>
            <consortium name="The Broad Institute Genomics Platform"/>
            <consortium name="The Broad Institute Genome Sequencing Center for Infectious Disease"/>
            <person name="Wu L."/>
            <person name="Ma J."/>
        </authorList>
    </citation>
    <scope>NUCLEOTIDE SEQUENCE [LARGE SCALE GENOMIC DNA]</scope>
    <source>
        <strain evidence="2">CCUG 37257</strain>
    </source>
</reference>
<dbReference type="RefSeq" id="WP_339183266.1">
    <property type="nucleotide sequence ID" value="NZ_JBHSFT010000008.1"/>
</dbReference>
<gene>
    <name evidence="1" type="ORF">ACFO3P_05735</name>
</gene>
<evidence type="ECO:0000313" key="2">
    <source>
        <dbReference type="Proteomes" id="UP001595988"/>
    </source>
</evidence>
<dbReference type="EMBL" id="JBHSFT010000008">
    <property type="protein sequence ID" value="MFC4661715.1"/>
    <property type="molecule type" value="Genomic_DNA"/>
</dbReference>
<comment type="caution">
    <text evidence="1">The sequence shown here is derived from an EMBL/GenBank/DDBJ whole genome shotgun (WGS) entry which is preliminary data.</text>
</comment>
<name>A0ABV9JV93_9BACI</name>